<name>A0A4Y9A7S1_9BACI</name>
<dbReference type="EMBL" id="SRHY01000038">
    <property type="protein sequence ID" value="TFJ91828.1"/>
    <property type="molecule type" value="Genomic_DNA"/>
</dbReference>
<reference evidence="1 2" key="1">
    <citation type="submission" date="2019-03" db="EMBL/GenBank/DDBJ databases">
        <title>Genome sequence of Lentibacillus salicampi ATCC BAA-719.</title>
        <authorList>
            <person name="Maclea K.S."/>
            <person name="Simoes Junior M."/>
        </authorList>
    </citation>
    <scope>NUCLEOTIDE SEQUENCE [LARGE SCALE GENOMIC DNA]</scope>
    <source>
        <strain evidence="1 2">ATCC BAA-719</strain>
    </source>
</reference>
<evidence type="ECO:0000313" key="1">
    <source>
        <dbReference type="EMBL" id="TFJ91828.1"/>
    </source>
</evidence>
<proteinExistence type="predicted"/>
<dbReference type="AlphaFoldDB" id="A0A4Y9A7S1"/>
<accession>A0A4Y9A7S1</accession>
<protein>
    <submittedName>
        <fullName evidence="1">Uncharacterized protein</fullName>
    </submittedName>
</protein>
<comment type="caution">
    <text evidence="1">The sequence shown here is derived from an EMBL/GenBank/DDBJ whole genome shotgun (WGS) entry which is preliminary data.</text>
</comment>
<dbReference type="RefSeq" id="WP_135111137.1">
    <property type="nucleotide sequence ID" value="NZ_SRHY01000038.1"/>
</dbReference>
<sequence length="91" mass="10537">MKDIFTADLKKWEEWHKLGETYGTVKDPDDINITVNLAQDPYLDGDTVKAQGFDNHRREVEVIWETNGVEEPNGLDDMVDDWKTATEVKRV</sequence>
<gene>
    <name evidence="1" type="ORF">E4U82_15755</name>
</gene>
<dbReference type="Proteomes" id="UP000298484">
    <property type="component" value="Unassembled WGS sequence"/>
</dbReference>
<evidence type="ECO:0000313" key="2">
    <source>
        <dbReference type="Proteomes" id="UP000298484"/>
    </source>
</evidence>
<keyword evidence="2" id="KW-1185">Reference proteome</keyword>
<organism evidence="1 2">
    <name type="scientific">Lentibacillus salicampi</name>
    <dbReference type="NCBI Taxonomy" id="175306"/>
    <lineage>
        <taxon>Bacteria</taxon>
        <taxon>Bacillati</taxon>
        <taxon>Bacillota</taxon>
        <taxon>Bacilli</taxon>
        <taxon>Bacillales</taxon>
        <taxon>Bacillaceae</taxon>
        <taxon>Lentibacillus</taxon>
    </lineage>
</organism>